<accession>A0A8I3A077</accession>
<dbReference type="Proteomes" id="UP000689129">
    <property type="component" value="Unassembled WGS sequence"/>
</dbReference>
<evidence type="ECO:0000313" key="2">
    <source>
        <dbReference type="EMBL" id="KAG7142732.1"/>
    </source>
</evidence>
<reference evidence="2" key="1">
    <citation type="journal article" date="2021" name="Mol. Plant Pathol.">
        <title>A 20-kb lineage-specific genomic region tames virulence in pathogenic amphidiploid Verticillium longisporum.</title>
        <authorList>
            <person name="Harting R."/>
            <person name="Starke J."/>
            <person name="Kusch H."/>
            <person name="Poggeler S."/>
            <person name="Maurus I."/>
            <person name="Schluter R."/>
            <person name="Landesfeind M."/>
            <person name="Bulla I."/>
            <person name="Nowrousian M."/>
            <person name="de Jonge R."/>
            <person name="Stahlhut G."/>
            <person name="Hoff K.J."/>
            <person name="Asshauer K.P."/>
            <person name="Thurmer A."/>
            <person name="Stanke M."/>
            <person name="Daniel R."/>
            <person name="Morgenstern B."/>
            <person name="Thomma B.P.H.J."/>
            <person name="Kronstad J.W."/>
            <person name="Braus-Stromeyer S.A."/>
            <person name="Braus G.H."/>
        </authorList>
    </citation>
    <scope>NUCLEOTIDE SEQUENCE</scope>
    <source>
        <strain evidence="2">Vl32</strain>
    </source>
</reference>
<sequence>MLLRVLAFPPDIWLPAGSSMPECFMFCVVFGFGSSNNISISQVCIGRLCETSEYGRYFATAFTVAIVACLVGIPR</sequence>
<dbReference type="EMBL" id="JAEMWZ010000014">
    <property type="protein sequence ID" value="KAG7142732.1"/>
    <property type="molecule type" value="Genomic_DNA"/>
</dbReference>
<gene>
    <name evidence="2" type="ORF">HYQ45_000957</name>
</gene>
<name>A0A8I3A077_VERLO</name>
<proteinExistence type="predicted"/>
<keyword evidence="1" id="KW-0472">Membrane</keyword>
<feature type="transmembrane region" description="Helical" evidence="1">
    <location>
        <begin position="54"/>
        <end position="73"/>
    </location>
</feature>
<comment type="caution">
    <text evidence="2">The sequence shown here is derived from an EMBL/GenBank/DDBJ whole genome shotgun (WGS) entry which is preliminary data.</text>
</comment>
<dbReference type="AlphaFoldDB" id="A0A8I3A077"/>
<keyword evidence="1" id="KW-0812">Transmembrane</keyword>
<protein>
    <submittedName>
        <fullName evidence="2">Riboflavin transporter MCH5 like protein</fullName>
    </submittedName>
</protein>
<evidence type="ECO:0000256" key="1">
    <source>
        <dbReference type="SAM" id="Phobius"/>
    </source>
</evidence>
<evidence type="ECO:0000313" key="3">
    <source>
        <dbReference type="Proteomes" id="UP000689129"/>
    </source>
</evidence>
<organism evidence="2 3">
    <name type="scientific">Verticillium longisporum</name>
    <name type="common">Verticillium dahliae var. longisporum</name>
    <dbReference type="NCBI Taxonomy" id="100787"/>
    <lineage>
        <taxon>Eukaryota</taxon>
        <taxon>Fungi</taxon>
        <taxon>Dikarya</taxon>
        <taxon>Ascomycota</taxon>
        <taxon>Pezizomycotina</taxon>
        <taxon>Sordariomycetes</taxon>
        <taxon>Hypocreomycetidae</taxon>
        <taxon>Glomerellales</taxon>
        <taxon>Plectosphaerellaceae</taxon>
        <taxon>Verticillium</taxon>
    </lineage>
</organism>
<feature type="transmembrane region" description="Helical" evidence="1">
    <location>
        <begin position="12"/>
        <end position="33"/>
    </location>
</feature>
<keyword evidence="1" id="KW-1133">Transmembrane helix</keyword>
<dbReference type="OrthoDB" id="410267at2759"/>